<dbReference type="Proteomes" id="UP001152795">
    <property type="component" value="Unassembled WGS sequence"/>
</dbReference>
<comment type="caution">
    <text evidence="1">The sequence shown here is derived from an EMBL/GenBank/DDBJ whole genome shotgun (WGS) entry which is preliminary data.</text>
</comment>
<reference evidence="1" key="1">
    <citation type="submission" date="2020-04" db="EMBL/GenBank/DDBJ databases">
        <authorList>
            <person name="Alioto T."/>
            <person name="Alioto T."/>
            <person name="Gomez Garrido J."/>
        </authorList>
    </citation>
    <scope>NUCLEOTIDE SEQUENCE</scope>
    <source>
        <strain evidence="1">A484AB</strain>
    </source>
</reference>
<dbReference type="OrthoDB" id="10070846at2759"/>
<evidence type="ECO:0000313" key="2">
    <source>
        <dbReference type="Proteomes" id="UP001152795"/>
    </source>
</evidence>
<sequence>MIGMLRKIFESADLVGYKGGNIERDLLNMLGVSCINMEIMGCPKSYCGTPLNLQALGELLENNYFDPVLWSLYSTCRYFYNKKLQDLGTREIRIRNYSSAYIYELSDESVVESKSLLWLKGDLAGIRDLMIYDKNTPNYCLVGLDCEQPIEDQIDDPRSNKTFYIIPAEWMHYIYVRFENESWAMYLAAKKFCCRQILVRGSVMIARCENISIKPEYAVVDKRCSF</sequence>
<protein>
    <submittedName>
        <fullName evidence="1">Uncharacterized protein</fullName>
    </submittedName>
</protein>
<organism evidence="1 2">
    <name type="scientific">Paramuricea clavata</name>
    <name type="common">Red gorgonian</name>
    <name type="synonym">Violescent sea-whip</name>
    <dbReference type="NCBI Taxonomy" id="317549"/>
    <lineage>
        <taxon>Eukaryota</taxon>
        <taxon>Metazoa</taxon>
        <taxon>Cnidaria</taxon>
        <taxon>Anthozoa</taxon>
        <taxon>Octocorallia</taxon>
        <taxon>Malacalcyonacea</taxon>
        <taxon>Plexauridae</taxon>
        <taxon>Paramuricea</taxon>
    </lineage>
</organism>
<gene>
    <name evidence="1" type="ORF">PACLA_8A080994</name>
</gene>
<proteinExistence type="predicted"/>
<keyword evidence="2" id="KW-1185">Reference proteome</keyword>
<evidence type="ECO:0000313" key="1">
    <source>
        <dbReference type="EMBL" id="CAB3987817.1"/>
    </source>
</evidence>
<name>A0A7D9HL90_PARCT</name>
<accession>A0A7D9HL90</accession>
<dbReference type="AlphaFoldDB" id="A0A7D9HL90"/>
<dbReference type="EMBL" id="CACRXK020001238">
    <property type="protein sequence ID" value="CAB3987817.1"/>
    <property type="molecule type" value="Genomic_DNA"/>
</dbReference>